<evidence type="ECO:0000313" key="2">
    <source>
        <dbReference type="Proteomes" id="UP000828390"/>
    </source>
</evidence>
<name>A0A9D4EP87_DREPO</name>
<protein>
    <submittedName>
        <fullName evidence="1">Uncharacterized protein</fullName>
    </submittedName>
</protein>
<keyword evidence="2" id="KW-1185">Reference proteome</keyword>
<gene>
    <name evidence="1" type="ORF">DPMN_159489</name>
</gene>
<reference evidence="1" key="2">
    <citation type="submission" date="2020-11" db="EMBL/GenBank/DDBJ databases">
        <authorList>
            <person name="McCartney M.A."/>
            <person name="Auch B."/>
            <person name="Kono T."/>
            <person name="Mallez S."/>
            <person name="Becker A."/>
            <person name="Gohl D.M."/>
            <person name="Silverstein K.A.T."/>
            <person name="Koren S."/>
            <person name="Bechman K.B."/>
            <person name="Herman A."/>
            <person name="Abrahante J.E."/>
            <person name="Garbe J."/>
        </authorList>
    </citation>
    <scope>NUCLEOTIDE SEQUENCE</scope>
    <source>
        <strain evidence="1">Duluth1</strain>
        <tissue evidence="1">Whole animal</tissue>
    </source>
</reference>
<dbReference type="AlphaFoldDB" id="A0A9D4EP87"/>
<accession>A0A9D4EP87</accession>
<reference evidence="1" key="1">
    <citation type="journal article" date="2019" name="bioRxiv">
        <title>The Genome of the Zebra Mussel, Dreissena polymorpha: A Resource for Invasive Species Research.</title>
        <authorList>
            <person name="McCartney M.A."/>
            <person name="Auch B."/>
            <person name="Kono T."/>
            <person name="Mallez S."/>
            <person name="Zhang Y."/>
            <person name="Obille A."/>
            <person name="Becker A."/>
            <person name="Abrahante J.E."/>
            <person name="Garbe J."/>
            <person name="Badalamenti J.P."/>
            <person name="Herman A."/>
            <person name="Mangelson H."/>
            <person name="Liachko I."/>
            <person name="Sullivan S."/>
            <person name="Sone E.D."/>
            <person name="Koren S."/>
            <person name="Silverstein K.A.T."/>
            <person name="Beckman K.B."/>
            <person name="Gohl D.M."/>
        </authorList>
    </citation>
    <scope>NUCLEOTIDE SEQUENCE</scope>
    <source>
        <strain evidence="1">Duluth1</strain>
        <tissue evidence="1">Whole animal</tissue>
    </source>
</reference>
<organism evidence="1 2">
    <name type="scientific">Dreissena polymorpha</name>
    <name type="common">Zebra mussel</name>
    <name type="synonym">Mytilus polymorpha</name>
    <dbReference type="NCBI Taxonomy" id="45954"/>
    <lineage>
        <taxon>Eukaryota</taxon>
        <taxon>Metazoa</taxon>
        <taxon>Spiralia</taxon>
        <taxon>Lophotrochozoa</taxon>
        <taxon>Mollusca</taxon>
        <taxon>Bivalvia</taxon>
        <taxon>Autobranchia</taxon>
        <taxon>Heteroconchia</taxon>
        <taxon>Euheterodonta</taxon>
        <taxon>Imparidentia</taxon>
        <taxon>Neoheterodontei</taxon>
        <taxon>Myida</taxon>
        <taxon>Dreissenoidea</taxon>
        <taxon>Dreissenidae</taxon>
        <taxon>Dreissena</taxon>
    </lineage>
</organism>
<comment type="caution">
    <text evidence="1">The sequence shown here is derived from an EMBL/GenBank/DDBJ whole genome shotgun (WGS) entry which is preliminary data.</text>
</comment>
<dbReference type="EMBL" id="JAIWYP010000008">
    <property type="protein sequence ID" value="KAH3781590.1"/>
    <property type="molecule type" value="Genomic_DNA"/>
</dbReference>
<evidence type="ECO:0000313" key="1">
    <source>
        <dbReference type="EMBL" id="KAH3781590.1"/>
    </source>
</evidence>
<proteinExistence type="predicted"/>
<dbReference type="Proteomes" id="UP000828390">
    <property type="component" value="Unassembled WGS sequence"/>
</dbReference>
<sequence>MAITDSDGELTEIIVEEDYKLSTEAMGYYLELKQHNEKLLHQREISVSVKSEQAENSATVRLIELQTTSFGTPSETT</sequence>